<accession>A0A2T9Z4Z4</accession>
<keyword evidence="3" id="KW-0539">Nucleus</keyword>
<dbReference type="Proteomes" id="UP000245699">
    <property type="component" value="Unassembled WGS sequence"/>
</dbReference>
<dbReference type="InterPro" id="IPR009360">
    <property type="entry name" value="Isy1"/>
</dbReference>
<dbReference type="InterPro" id="IPR029012">
    <property type="entry name" value="Helix_hairpin_bin_sf"/>
</dbReference>
<organism evidence="4 5">
    <name type="scientific">Furculomyces boomerangus</name>
    <dbReference type="NCBI Taxonomy" id="61424"/>
    <lineage>
        <taxon>Eukaryota</taxon>
        <taxon>Fungi</taxon>
        <taxon>Fungi incertae sedis</taxon>
        <taxon>Zoopagomycota</taxon>
        <taxon>Kickxellomycotina</taxon>
        <taxon>Harpellomycetes</taxon>
        <taxon>Harpellales</taxon>
        <taxon>Harpellaceae</taxon>
        <taxon>Furculomyces</taxon>
    </lineage>
</organism>
<dbReference type="Pfam" id="PF06246">
    <property type="entry name" value="Isy1"/>
    <property type="match status" value="1"/>
</dbReference>
<dbReference type="FunFam" id="1.10.287.660:FF:000001">
    <property type="entry name" value="pre-mRNA-splicing factor ISY1 homolog"/>
    <property type="match status" value="1"/>
</dbReference>
<keyword evidence="5" id="KW-1185">Reference proteome</keyword>
<comment type="similarity">
    <text evidence="2">Belongs to the ISY1 family.</text>
</comment>
<evidence type="ECO:0000256" key="1">
    <source>
        <dbReference type="ARBA" id="ARBA00004123"/>
    </source>
</evidence>
<evidence type="ECO:0008006" key="6">
    <source>
        <dbReference type="Google" id="ProtNLM"/>
    </source>
</evidence>
<dbReference type="EMBL" id="MBFT01000025">
    <property type="protein sequence ID" value="PVU99663.1"/>
    <property type="molecule type" value="Genomic_DNA"/>
</dbReference>
<gene>
    <name evidence="4" type="ORF">BB559_000521</name>
</gene>
<comment type="caution">
    <text evidence="4">The sequence shown here is derived from an EMBL/GenBank/DDBJ whole genome shotgun (WGS) entry which is preliminary data.</text>
</comment>
<dbReference type="OrthoDB" id="1739576at2759"/>
<evidence type="ECO:0000256" key="2">
    <source>
        <dbReference type="ARBA" id="ARBA00007002"/>
    </source>
</evidence>
<dbReference type="PANTHER" id="PTHR13021">
    <property type="entry name" value="PRE-MRNA-SPLICING FACTOR ISY1"/>
    <property type="match status" value="1"/>
</dbReference>
<protein>
    <recommendedName>
        <fullName evidence="6">Pre-mRNA-splicing factor ISY1</fullName>
    </recommendedName>
</protein>
<reference evidence="4 5" key="1">
    <citation type="journal article" date="2018" name="MBio">
        <title>Comparative Genomics Reveals the Core Gene Toolbox for the Fungus-Insect Symbiosis.</title>
        <authorList>
            <person name="Wang Y."/>
            <person name="Stata M."/>
            <person name="Wang W."/>
            <person name="Stajich J.E."/>
            <person name="White M.M."/>
            <person name="Moncalvo J.M."/>
        </authorList>
    </citation>
    <scope>NUCLEOTIDE SEQUENCE [LARGE SCALE GENOMIC DNA]</scope>
    <source>
        <strain evidence="4 5">AUS-77-4</strain>
    </source>
</reference>
<dbReference type="STRING" id="61424.A0A2T9Z4Z4"/>
<evidence type="ECO:0000313" key="4">
    <source>
        <dbReference type="EMBL" id="PVU99663.1"/>
    </source>
</evidence>
<sequence>MARNQEKSQTMLYRFREIQALELGLKKPEEKRPYLTTNVNSVPQAEKWRRHVIRDISRGVSKIHDGSLPENEVRDLNDEINKFLREKGHWEARIKELGGPDYAKMGPKMVDEEGLEIAGNRGYKYFGRAKDLPGVREYLKKEKR</sequence>
<dbReference type="GO" id="GO:0005634">
    <property type="term" value="C:nucleus"/>
    <property type="evidence" value="ECO:0007669"/>
    <property type="project" value="UniProtKB-SubCell"/>
</dbReference>
<proteinExistence type="inferred from homology"/>
<name>A0A2T9Z4Z4_9FUNG</name>
<evidence type="ECO:0000313" key="5">
    <source>
        <dbReference type="Proteomes" id="UP000245699"/>
    </source>
</evidence>
<dbReference type="GO" id="GO:0000350">
    <property type="term" value="P:generation of catalytic spliceosome for second transesterification step"/>
    <property type="evidence" value="ECO:0007669"/>
    <property type="project" value="InterPro"/>
</dbReference>
<evidence type="ECO:0000256" key="3">
    <source>
        <dbReference type="ARBA" id="ARBA00023242"/>
    </source>
</evidence>
<dbReference type="Gene3D" id="1.10.287.660">
    <property type="entry name" value="Helix hairpin bin"/>
    <property type="match status" value="1"/>
</dbReference>
<comment type="subcellular location">
    <subcellularLocation>
        <location evidence="1">Nucleus</location>
    </subcellularLocation>
</comment>
<dbReference type="SUPFAM" id="SSF140102">
    <property type="entry name" value="ISY1 domain-like"/>
    <property type="match status" value="1"/>
</dbReference>
<dbReference type="InterPro" id="IPR037200">
    <property type="entry name" value="Isy1_sf"/>
</dbReference>
<dbReference type="AlphaFoldDB" id="A0A2T9Z4Z4"/>